<evidence type="ECO:0000256" key="1">
    <source>
        <dbReference type="ARBA" id="ARBA00022481"/>
    </source>
</evidence>
<protein>
    <recommendedName>
        <fullName evidence="5">Type II secretion system protein GspG C-terminal domain-containing protein</fullName>
    </recommendedName>
</protein>
<organism evidence="3 4">
    <name type="scientific">Candidatus Avelusimicrobium gallicola</name>
    <dbReference type="NCBI Taxonomy" id="2562704"/>
    <lineage>
        <taxon>Bacteria</taxon>
        <taxon>Pseudomonadati</taxon>
        <taxon>Elusimicrobiota</taxon>
        <taxon>Elusimicrobia</taxon>
        <taxon>Elusimicrobiales</taxon>
        <taxon>Elusimicrobiaceae</taxon>
        <taxon>Candidatus Avelusimicrobium</taxon>
    </lineage>
</organism>
<keyword evidence="4" id="KW-1185">Reference proteome</keyword>
<evidence type="ECO:0008006" key="5">
    <source>
        <dbReference type="Google" id="ProtNLM"/>
    </source>
</evidence>
<evidence type="ECO:0000313" key="4">
    <source>
        <dbReference type="Proteomes" id="UP000196368"/>
    </source>
</evidence>
<dbReference type="Pfam" id="PF07963">
    <property type="entry name" value="N_methyl"/>
    <property type="match status" value="1"/>
</dbReference>
<keyword evidence="2" id="KW-0812">Transmembrane</keyword>
<dbReference type="PRINTS" id="PR00813">
    <property type="entry name" value="BCTERIALGSPG"/>
</dbReference>
<dbReference type="Proteomes" id="UP000196368">
    <property type="component" value="Unassembled WGS sequence"/>
</dbReference>
<keyword evidence="1" id="KW-0488">Methylation</keyword>
<keyword evidence="2" id="KW-0472">Membrane</keyword>
<accession>A0A1Y4DDN1</accession>
<dbReference type="RefSeq" id="WP_087288097.1">
    <property type="nucleotide sequence ID" value="NZ_NFJD01000002.1"/>
</dbReference>
<name>A0A1Y4DDN1_9BACT</name>
<reference evidence="4" key="1">
    <citation type="submission" date="2017-04" db="EMBL/GenBank/DDBJ databases">
        <title>Function of individual gut microbiota members based on whole genome sequencing of pure cultures obtained from chicken caecum.</title>
        <authorList>
            <person name="Medvecky M."/>
            <person name="Cejkova D."/>
            <person name="Polansky O."/>
            <person name="Karasova D."/>
            <person name="Kubasova T."/>
            <person name="Cizek A."/>
            <person name="Rychlik I."/>
        </authorList>
    </citation>
    <scope>NUCLEOTIDE SEQUENCE [LARGE SCALE GENOMIC DNA]</scope>
    <source>
        <strain evidence="4">An273</strain>
    </source>
</reference>
<proteinExistence type="predicted"/>
<sequence>MKKNNKGFTLLELLIAATIIGILAVFATVAYRESAAETRLAGAKAQAEALANAVQRYRMDPAACTLITSNSTLNISNLVNCGYLEKSFSYLLEDPYFSFEICTGGNSIICPSSTYLACMSGKSEKLPNRYLAKQGYLYCFENSGSVLEIVGAN</sequence>
<evidence type="ECO:0000256" key="2">
    <source>
        <dbReference type="SAM" id="Phobius"/>
    </source>
</evidence>
<feature type="transmembrane region" description="Helical" evidence="2">
    <location>
        <begin position="7"/>
        <end position="31"/>
    </location>
</feature>
<gene>
    <name evidence="3" type="ORF">B5F75_03770</name>
</gene>
<keyword evidence="2" id="KW-1133">Transmembrane helix</keyword>
<dbReference type="PROSITE" id="PS00409">
    <property type="entry name" value="PROKAR_NTER_METHYL"/>
    <property type="match status" value="1"/>
</dbReference>
<dbReference type="EMBL" id="NFJD01000002">
    <property type="protein sequence ID" value="OUO56975.1"/>
    <property type="molecule type" value="Genomic_DNA"/>
</dbReference>
<dbReference type="NCBIfam" id="TIGR02532">
    <property type="entry name" value="IV_pilin_GFxxxE"/>
    <property type="match status" value="1"/>
</dbReference>
<dbReference type="SUPFAM" id="SSF54523">
    <property type="entry name" value="Pili subunits"/>
    <property type="match status" value="1"/>
</dbReference>
<dbReference type="GO" id="GO:0015627">
    <property type="term" value="C:type II protein secretion system complex"/>
    <property type="evidence" value="ECO:0007669"/>
    <property type="project" value="InterPro"/>
</dbReference>
<dbReference type="AlphaFoldDB" id="A0A1Y4DDN1"/>
<dbReference type="InterPro" id="IPR000983">
    <property type="entry name" value="Bac_GSPG_pilin"/>
</dbReference>
<comment type="caution">
    <text evidence="3">The sequence shown here is derived from an EMBL/GenBank/DDBJ whole genome shotgun (WGS) entry which is preliminary data.</text>
</comment>
<dbReference type="InterPro" id="IPR012902">
    <property type="entry name" value="N_methyl_site"/>
</dbReference>
<dbReference type="GO" id="GO:0015628">
    <property type="term" value="P:protein secretion by the type II secretion system"/>
    <property type="evidence" value="ECO:0007669"/>
    <property type="project" value="InterPro"/>
</dbReference>
<evidence type="ECO:0000313" key="3">
    <source>
        <dbReference type="EMBL" id="OUO56975.1"/>
    </source>
</evidence>
<dbReference type="InterPro" id="IPR045584">
    <property type="entry name" value="Pilin-like"/>
</dbReference>
<dbReference type="Gene3D" id="3.30.700.10">
    <property type="entry name" value="Glycoprotein, Type 4 Pilin"/>
    <property type="match status" value="1"/>
</dbReference>